<organism evidence="1 2">
    <name type="scientific">Romanomermis culicivorax</name>
    <name type="common">Nematode worm</name>
    <dbReference type="NCBI Taxonomy" id="13658"/>
    <lineage>
        <taxon>Eukaryota</taxon>
        <taxon>Metazoa</taxon>
        <taxon>Ecdysozoa</taxon>
        <taxon>Nematoda</taxon>
        <taxon>Enoplea</taxon>
        <taxon>Dorylaimia</taxon>
        <taxon>Mermithida</taxon>
        <taxon>Mermithoidea</taxon>
        <taxon>Mermithidae</taxon>
        <taxon>Romanomermis</taxon>
    </lineage>
</organism>
<protein>
    <submittedName>
        <fullName evidence="2">Uncharacterized protein</fullName>
    </submittedName>
</protein>
<accession>A0A915K8A2</accession>
<reference evidence="2" key="1">
    <citation type="submission" date="2022-11" db="UniProtKB">
        <authorList>
            <consortium name="WormBaseParasite"/>
        </authorList>
    </citation>
    <scope>IDENTIFICATION</scope>
</reference>
<evidence type="ECO:0000313" key="1">
    <source>
        <dbReference type="Proteomes" id="UP000887565"/>
    </source>
</evidence>
<proteinExistence type="predicted"/>
<name>A0A915K8A2_ROMCU</name>
<sequence>MSAELAGAQTTGPKMGAETCLSCKLQKEFLEYGSECCRNLLKYVLYNPTVWCAAKRSGWAITWYAITDDFFEPVATQDFRHRGLPPTS</sequence>
<evidence type="ECO:0000313" key="2">
    <source>
        <dbReference type="WBParaSite" id="nRc.2.0.1.t34122-RA"/>
    </source>
</evidence>
<dbReference type="AlphaFoldDB" id="A0A915K8A2"/>
<dbReference type="WBParaSite" id="nRc.2.0.1.t34122-RA">
    <property type="protein sequence ID" value="nRc.2.0.1.t34122-RA"/>
    <property type="gene ID" value="nRc.2.0.1.g34122"/>
</dbReference>
<dbReference type="Proteomes" id="UP000887565">
    <property type="component" value="Unplaced"/>
</dbReference>
<keyword evidence="1" id="KW-1185">Reference proteome</keyword>